<keyword evidence="4" id="KW-1185">Reference proteome</keyword>
<feature type="chain" id="PRO_5025676396" description="Palmitoyl protein thioesterase family protein" evidence="2">
    <location>
        <begin position="24"/>
        <end position="311"/>
    </location>
</feature>
<dbReference type="GO" id="GO:0016790">
    <property type="term" value="F:thiolester hydrolase activity"/>
    <property type="evidence" value="ECO:0007669"/>
    <property type="project" value="TreeGrafter"/>
</dbReference>
<dbReference type="Proteomes" id="UP000467841">
    <property type="component" value="Unassembled WGS sequence"/>
</dbReference>
<dbReference type="SUPFAM" id="SSF53474">
    <property type="entry name" value="alpha/beta-Hydrolases"/>
    <property type="match status" value="1"/>
</dbReference>
<keyword evidence="2" id="KW-0732">Signal</keyword>
<comment type="caution">
    <text evidence="3">The sequence shown here is derived from an EMBL/GenBank/DDBJ whole genome shotgun (WGS) entry which is preliminary data.</text>
</comment>
<dbReference type="Pfam" id="PF02089">
    <property type="entry name" value="Palm_thioest"/>
    <property type="match status" value="1"/>
</dbReference>
<keyword evidence="1" id="KW-0378">Hydrolase</keyword>
<evidence type="ECO:0008006" key="5">
    <source>
        <dbReference type="Google" id="ProtNLM"/>
    </source>
</evidence>
<gene>
    <name evidence="3" type="ORF">MERR_LOCUS15101</name>
</gene>
<sequence>MGKNRFGVAVAVAFLALIHVSVSIPFVMIHGISAECSDKTNSNFPRLLTNLSGSHGFCLEIGNGKSDSWLMPLSKQAEILCDKVKNIEELRQGYNIVARSQGNLIARGLIEFCDNGPKVYNYISLAGPHAGISSVPWCGKGIWCVEADKLIEKDIYTEYVQDHLAPSGYIKIPTAITKYLQSSKYLPKLNNEIPNQRNATYKDRFTSLQNLVLVKFQNDTVIVPNDSSWFGFYSDGANQPLLSAQQTKLYTEDWIGLKTLDVAGKVKFVSVPGGHLRMATSDIVKYVVPYLQNQPSSIQRLNREKKETLRH</sequence>
<evidence type="ECO:0000313" key="4">
    <source>
        <dbReference type="Proteomes" id="UP000467841"/>
    </source>
</evidence>
<accession>A0A6D2IS72</accession>
<dbReference type="OrthoDB" id="10263094at2759"/>
<name>A0A6D2IS72_9BRAS</name>
<dbReference type="Gene3D" id="3.40.50.1820">
    <property type="entry name" value="alpha/beta hydrolase"/>
    <property type="match status" value="1"/>
</dbReference>
<dbReference type="InterPro" id="IPR029058">
    <property type="entry name" value="AB_hydrolase_fold"/>
</dbReference>
<reference evidence="3" key="1">
    <citation type="submission" date="2020-01" db="EMBL/GenBank/DDBJ databases">
        <authorList>
            <person name="Mishra B."/>
        </authorList>
    </citation>
    <scope>NUCLEOTIDE SEQUENCE [LARGE SCALE GENOMIC DNA]</scope>
</reference>
<evidence type="ECO:0000313" key="3">
    <source>
        <dbReference type="EMBL" id="CAA7027866.1"/>
    </source>
</evidence>
<organism evidence="3 4">
    <name type="scientific">Microthlaspi erraticum</name>
    <dbReference type="NCBI Taxonomy" id="1685480"/>
    <lineage>
        <taxon>Eukaryota</taxon>
        <taxon>Viridiplantae</taxon>
        <taxon>Streptophyta</taxon>
        <taxon>Embryophyta</taxon>
        <taxon>Tracheophyta</taxon>
        <taxon>Spermatophyta</taxon>
        <taxon>Magnoliopsida</taxon>
        <taxon>eudicotyledons</taxon>
        <taxon>Gunneridae</taxon>
        <taxon>Pentapetalae</taxon>
        <taxon>rosids</taxon>
        <taxon>malvids</taxon>
        <taxon>Brassicales</taxon>
        <taxon>Brassicaceae</taxon>
        <taxon>Coluteocarpeae</taxon>
        <taxon>Microthlaspi</taxon>
    </lineage>
</organism>
<evidence type="ECO:0000256" key="2">
    <source>
        <dbReference type="SAM" id="SignalP"/>
    </source>
</evidence>
<protein>
    <recommendedName>
        <fullName evidence="5">Palmitoyl protein thioesterase family protein</fullName>
    </recommendedName>
</protein>
<dbReference type="EMBL" id="CACVBM020001063">
    <property type="protein sequence ID" value="CAA7027866.1"/>
    <property type="molecule type" value="Genomic_DNA"/>
</dbReference>
<proteinExistence type="predicted"/>
<evidence type="ECO:0000256" key="1">
    <source>
        <dbReference type="ARBA" id="ARBA00022801"/>
    </source>
</evidence>
<feature type="signal peptide" evidence="2">
    <location>
        <begin position="1"/>
        <end position="23"/>
    </location>
</feature>
<dbReference type="AlphaFoldDB" id="A0A6D2IS72"/>
<dbReference type="PANTHER" id="PTHR11247:SF79">
    <property type="entry name" value="ALPHA_BETA-HYDROLASES SUPERFAMILY PROTEIN"/>
    <property type="match status" value="1"/>
</dbReference>
<dbReference type="PANTHER" id="PTHR11247">
    <property type="entry name" value="PALMITOYL-PROTEIN THIOESTERASE/DOLICHYLDIPHOSPHATASE 1"/>
    <property type="match status" value="1"/>
</dbReference>